<accession>A0ACB7WNX2</accession>
<gene>
    <name evidence="1" type="ORF">IHE45_02G032900</name>
</gene>
<protein>
    <submittedName>
        <fullName evidence="1">Uncharacterized protein</fullName>
    </submittedName>
</protein>
<keyword evidence="2" id="KW-1185">Reference proteome</keyword>
<evidence type="ECO:0000313" key="1">
    <source>
        <dbReference type="EMBL" id="KAH7690226.1"/>
    </source>
</evidence>
<name>A0ACB7WNX2_DIOAL</name>
<comment type="caution">
    <text evidence="1">The sequence shown here is derived from an EMBL/GenBank/DDBJ whole genome shotgun (WGS) entry which is preliminary data.</text>
</comment>
<sequence>MGWLLDSGATHHVTHDLDNLALHSPYDGTEELIIGDGLGLAISNTGSTSLLTNTTTFNLNHIICVPFIFCNIVSISKFCHDNITSITFLPNSSVVKDLHTGALLLQGPTKSDIYEWHPTCPAVHSIKLSSITNWHHHLDYHLIPFYVTLAMLLM</sequence>
<dbReference type="EMBL" id="CM037012">
    <property type="protein sequence ID" value="KAH7690226.1"/>
    <property type="molecule type" value="Genomic_DNA"/>
</dbReference>
<proteinExistence type="predicted"/>
<dbReference type="Proteomes" id="UP000827976">
    <property type="component" value="Chromosome 2"/>
</dbReference>
<reference evidence="2" key="1">
    <citation type="journal article" date="2022" name="Nat. Commun.">
        <title>Chromosome evolution and the genetic basis of agronomically important traits in greater yam.</title>
        <authorList>
            <person name="Bredeson J.V."/>
            <person name="Lyons J.B."/>
            <person name="Oniyinde I.O."/>
            <person name="Okereke N.R."/>
            <person name="Kolade O."/>
            <person name="Nnabue I."/>
            <person name="Nwadili C.O."/>
            <person name="Hribova E."/>
            <person name="Parker M."/>
            <person name="Nwogha J."/>
            <person name="Shu S."/>
            <person name="Carlson J."/>
            <person name="Kariba R."/>
            <person name="Muthemba S."/>
            <person name="Knop K."/>
            <person name="Barton G.J."/>
            <person name="Sherwood A.V."/>
            <person name="Lopez-Montes A."/>
            <person name="Asiedu R."/>
            <person name="Jamnadass R."/>
            <person name="Muchugi A."/>
            <person name="Goodstein D."/>
            <person name="Egesi C.N."/>
            <person name="Featherston J."/>
            <person name="Asfaw A."/>
            <person name="Simpson G.G."/>
            <person name="Dolezel J."/>
            <person name="Hendre P.S."/>
            <person name="Van Deynze A."/>
            <person name="Kumar P.L."/>
            <person name="Obidiegwu J.E."/>
            <person name="Bhattacharjee R."/>
            <person name="Rokhsar D.S."/>
        </authorList>
    </citation>
    <scope>NUCLEOTIDE SEQUENCE [LARGE SCALE GENOMIC DNA]</scope>
    <source>
        <strain evidence="2">cv. TDa95/00328</strain>
    </source>
</reference>
<evidence type="ECO:0000313" key="2">
    <source>
        <dbReference type="Proteomes" id="UP000827976"/>
    </source>
</evidence>
<organism evidence="1 2">
    <name type="scientific">Dioscorea alata</name>
    <name type="common">Purple yam</name>
    <dbReference type="NCBI Taxonomy" id="55571"/>
    <lineage>
        <taxon>Eukaryota</taxon>
        <taxon>Viridiplantae</taxon>
        <taxon>Streptophyta</taxon>
        <taxon>Embryophyta</taxon>
        <taxon>Tracheophyta</taxon>
        <taxon>Spermatophyta</taxon>
        <taxon>Magnoliopsida</taxon>
        <taxon>Liliopsida</taxon>
        <taxon>Dioscoreales</taxon>
        <taxon>Dioscoreaceae</taxon>
        <taxon>Dioscorea</taxon>
    </lineage>
</organism>